<keyword evidence="2" id="KW-0732">Signal</keyword>
<accession>A0A875RQ90</accession>
<sequence length="300" mass="34408">MNFMIAATVLGFMMLIQMAGAAYIEKVDGIYKEENSLESSLQDAIMIRNLNRRDNNQEAEDVDPSFNQYMELKEDKWVAFLATASPNHFEKLIKKIKKIFGKGYEEEEEETEEEIEEPGDGYEQPPADEEDDCEDSKTANYKKSLERDIFVSSSMINETKPFAEFLFKLKDYANKGDLKNVLKEAGDFNYENFGMENTDNDNVADFGVEHVTFNDVKGSDMKKWLKNNAKRRAEIIQLALTDDHFNDTAIFEAEEFEYRKGNIFLDEDENDLENSGCTIMTRRSIVSAILAFSVAIFGSF</sequence>
<protein>
    <submittedName>
        <fullName evidence="3">Uncharacterized protein</fullName>
    </submittedName>
</protein>
<gene>
    <name evidence="3" type="ORF">FOA43_003596</name>
</gene>
<feature type="chain" id="PRO_5034228794" evidence="2">
    <location>
        <begin position="22"/>
        <end position="300"/>
    </location>
</feature>
<evidence type="ECO:0000313" key="3">
    <source>
        <dbReference type="EMBL" id="QPG76210.1"/>
    </source>
</evidence>
<dbReference type="RefSeq" id="XP_038779775.1">
    <property type="nucleotide sequence ID" value="XM_038923847.1"/>
</dbReference>
<feature type="region of interest" description="Disordered" evidence="1">
    <location>
        <begin position="104"/>
        <end position="137"/>
    </location>
</feature>
<dbReference type="GeneID" id="62196996"/>
<organism evidence="3 4">
    <name type="scientific">Eeniella nana</name>
    <name type="common">Yeast</name>
    <name type="synonym">Brettanomyces nanus</name>
    <dbReference type="NCBI Taxonomy" id="13502"/>
    <lineage>
        <taxon>Eukaryota</taxon>
        <taxon>Fungi</taxon>
        <taxon>Dikarya</taxon>
        <taxon>Ascomycota</taxon>
        <taxon>Saccharomycotina</taxon>
        <taxon>Pichiomycetes</taxon>
        <taxon>Pichiales</taxon>
        <taxon>Pichiaceae</taxon>
        <taxon>Brettanomyces</taxon>
    </lineage>
</organism>
<dbReference type="Proteomes" id="UP000662931">
    <property type="component" value="Chromosome 4"/>
</dbReference>
<evidence type="ECO:0000256" key="1">
    <source>
        <dbReference type="SAM" id="MobiDB-lite"/>
    </source>
</evidence>
<dbReference type="AlphaFoldDB" id="A0A875RQ90"/>
<evidence type="ECO:0000313" key="4">
    <source>
        <dbReference type="Proteomes" id="UP000662931"/>
    </source>
</evidence>
<feature type="compositionally biased region" description="Acidic residues" evidence="1">
    <location>
        <begin position="105"/>
        <end position="134"/>
    </location>
</feature>
<name>A0A875RQ90_EENNA</name>
<keyword evidence="4" id="KW-1185">Reference proteome</keyword>
<dbReference type="KEGG" id="bnn:FOA43_003596"/>
<proteinExistence type="predicted"/>
<evidence type="ECO:0000256" key="2">
    <source>
        <dbReference type="SAM" id="SignalP"/>
    </source>
</evidence>
<dbReference type="EMBL" id="CP064815">
    <property type="protein sequence ID" value="QPG76210.1"/>
    <property type="molecule type" value="Genomic_DNA"/>
</dbReference>
<reference evidence="3" key="1">
    <citation type="submission" date="2020-10" db="EMBL/GenBank/DDBJ databases">
        <authorList>
            <person name="Roach M.J.R."/>
        </authorList>
    </citation>
    <scope>NUCLEOTIDE SEQUENCE</scope>
    <source>
        <strain evidence="3">CBS 1945</strain>
    </source>
</reference>
<dbReference type="OrthoDB" id="3996548at2759"/>
<feature type="signal peptide" evidence="2">
    <location>
        <begin position="1"/>
        <end position="21"/>
    </location>
</feature>